<dbReference type="PROSITE" id="PS51101">
    <property type="entry name" value="PTS_EIIB_TYPE_4"/>
    <property type="match status" value="1"/>
</dbReference>
<evidence type="ECO:0000259" key="8">
    <source>
        <dbReference type="PROSITE" id="PS51101"/>
    </source>
</evidence>
<reference evidence="9 10" key="1">
    <citation type="journal article" date="2015" name="Genome Announc.">
        <title>Expanding the biotechnology potential of lactobacilli through comparative genomics of 213 strains and associated genera.</title>
        <authorList>
            <person name="Sun Z."/>
            <person name="Harris H.M."/>
            <person name="McCann A."/>
            <person name="Guo C."/>
            <person name="Argimon S."/>
            <person name="Zhang W."/>
            <person name="Yang X."/>
            <person name="Jeffery I.B."/>
            <person name="Cooney J.C."/>
            <person name="Kagawa T.F."/>
            <person name="Liu W."/>
            <person name="Song Y."/>
            <person name="Salvetti E."/>
            <person name="Wrobel A."/>
            <person name="Rasinkangas P."/>
            <person name="Parkhill J."/>
            <person name="Rea M.C."/>
            <person name="O'Sullivan O."/>
            <person name="Ritari J."/>
            <person name="Douillard F.P."/>
            <person name="Paul Ross R."/>
            <person name="Yang R."/>
            <person name="Briner A.E."/>
            <person name="Felis G.E."/>
            <person name="de Vos W.M."/>
            <person name="Barrangou R."/>
            <person name="Klaenhammer T.R."/>
            <person name="Caufield P.W."/>
            <person name="Cui Y."/>
            <person name="Zhang H."/>
            <person name="O'Toole P.W."/>
        </authorList>
    </citation>
    <scope>NUCLEOTIDE SEQUENCE [LARGE SCALE GENOMIC DNA]</scope>
    <source>
        <strain evidence="9 10">DSM 17757</strain>
    </source>
</reference>
<dbReference type="GO" id="GO:0005737">
    <property type="term" value="C:cytoplasm"/>
    <property type="evidence" value="ECO:0007669"/>
    <property type="project" value="UniProtKB-SubCell"/>
</dbReference>
<keyword evidence="6" id="KW-0598">Phosphotransferase system</keyword>
<evidence type="ECO:0000313" key="10">
    <source>
        <dbReference type="Proteomes" id="UP000051568"/>
    </source>
</evidence>
<gene>
    <name evidence="9" type="ORF">IV80_GL001810</name>
</gene>
<dbReference type="InterPro" id="IPR004720">
    <property type="entry name" value="PTS_IIB_sorbose-sp"/>
</dbReference>
<proteinExistence type="predicted"/>
<dbReference type="RefSeq" id="WP_057751698.1">
    <property type="nucleotide sequence ID" value="NZ_BJVH01000008.1"/>
</dbReference>
<dbReference type="Gene3D" id="3.40.35.10">
    <property type="entry name" value="Phosphotransferase system, sorbose subfamily IIB component"/>
    <property type="match status" value="1"/>
</dbReference>
<dbReference type="OrthoDB" id="9788818at2"/>
<feature type="domain" description="PTS EIIB type-4" evidence="8">
    <location>
        <begin position="1"/>
        <end position="156"/>
    </location>
</feature>
<dbReference type="GO" id="GO:0008982">
    <property type="term" value="F:protein-N(PI)-phosphohistidine-sugar phosphotransferase activity"/>
    <property type="evidence" value="ECO:0007669"/>
    <property type="project" value="InterPro"/>
</dbReference>
<keyword evidence="10" id="KW-1185">Reference proteome</keyword>
<comment type="caution">
    <text evidence="9">The sequence shown here is derived from an EMBL/GenBank/DDBJ whole genome shotgun (WGS) entry which is preliminary data.</text>
</comment>
<dbReference type="AlphaFoldDB" id="A0A0R2IKF7"/>
<evidence type="ECO:0000256" key="5">
    <source>
        <dbReference type="ARBA" id="ARBA00022679"/>
    </source>
</evidence>
<comment type="subcellular location">
    <subcellularLocation>
        <location evidence="1">Cytoplasm</location>
    </subcellularLocation>
</comment>
<evidence type="ECO:0000313" key="9">
    <source>
        <dbReference type="EMBL" id="KRN65529.1"/>
    </source>
</evidence>
<dbReference type="EMBL" id="JQBR01000008">
    <property type="protein sequence ID" value="KRN65529.1"/>
    <property type="molecule type" value="Genomic_DNA"/>
</dbReference>
<protein>
    <submittedName>
        <fullName evidence="9">PTS system, mannose-specific IIA component</fullName>
    </submittedName>
</protein>
<dbReference type="Pfam" id="PF03830">
    <property type="entry name" value="PTSIIB_sorb"/>
    <property type="match status" value="1"/>
</dbReference>
<evidence type="ECO:0000256" key="3">
    <source>
        <dbReference type="ARBA" id="ARBA00022490"/>
    </source>
</evidence>
<keyword evidence="3" id="KW-0963">Cytoplasm</keyword>
<organism evidence="9 10">
    <name type="scientific">Pediococcus cellicola</name>
    <dbReference type="NCBI Taxonomy" id="319652"/>
    <lineage>
        <taxon>Bacteria</taxon>
        <taxon>Bacillati</taxon>
        <taxon>Bacillota</taxon>
        <taxon>Bacilli</taxon>
        <taxon>Lactobacillales</taxon>
        <taxon>Lactobacillaceae</taxon>
        <taxon>Pediococcus</taxon>
    </lineage>
</organism>
<sequence length="156" mass="17736">MIKLIRIDHRLMHGQVVFAWTKSQGIERIVIIDNATAKDDFKKMSLKLSKPADVKLSLFSVAQAIERIPKIKALKDNTMIIFSNVKETHDFIKAFGSVPEINYGGIQDREGASRFSNAIFLTPEEVQWSKELKDMGITLYMQQIPTAKRESLNAKI</sequence>
<dbReference type="Proteomes" id="UP000051568">
    <property type="component" value="Unassembled WGS sequence"/>
</dbReference>
<evidence type="ECO:0000256" key="1">
    <source>
        <dbReference type="ARBA" id="ARBA00004496"/>
    </source>
</evidence>
<keyword evidence="4" id="KW-0762">Sugar transport</keyword>
<keyword evidence="2" id="KW-0813">Transport</keyword>
<evidence type="ECO:0000256" key="2">
    <source>
        <dbReference type="ARBA" id="ARBA00022448"/>
    </source>
</evidence>
<evidence type="ECO:0000256" key="4">
    <source>
        <dbReference type="ARBA" id="ARBA00022597"/>
    </source>
</evidence>
<evidence type="ECO:0000256" key="6">
    <source>
        <dbReference type="ARBA" id="ARBA00022683"/>
    </source>
</evidence>
<evidence type="ECO:0000256" key="7">
    <source>
        <dbReference type="ARBA" id="ARBA00022777"/>
    </source>
</evidence>
<accession>A0A0R2IKF7</accession>
<dbReference type="PATRIC" id="fig|319652.3.peg.1837"/>
<name>A0A0R2IKF7_9LACO</name>
<dbReference type="GO" id="GO:0016301">
    <property type="term" value="F:kinase activity"/>
    <property type="evidence" value="ECO:0007669"/>
    <property type="project" value="UniProtKB-KW"/>
</dbReference>
<dbReference type="SUPFAM" id="SSF52728">
    <property type="entry name" value="PTS IIb component"/>
    <property type="match status" value="1"/>
</dbReference>
<dbReference type="GO" id="GO:0009401">
    <property type="term" value="P:phosphoenolpyruvate-dependent sugar phosphotransferase system"/>
    <property type="evidence" value="ECO:0007669"/>
    <property type="project" value="UniProtKB-KW"/>
</dbReference>
<dbReference type="STRING" id="319652.IV80_GL001810"/>
<keyword evidence="7" id="KW-0418">Kinase</keyword>
<dbReference type="InterPro" id="IPR036667">
    <property type="entry name" value="PTS_IIB_sorbose-sp_sf"/>
</dbReference>
<keyword evidence="5" id="KW-0808">Transferase</keyword>